<name>A0A4Z2FDG7_9TELE</name>
<evidence type="ECO:0000256" key="1">
    <source>
        <dbReference type="SAM" id="MobiDB-lite"/>
    </source>
</evidence>
<dbReference type="AlphaFoldDB" id="A0A4Z2FDG7"/>
<feature type="region of interest" description="Disordered" evidence="1">
    <location>
        <begin position="1"/>
        <end position="20"/>
    </location>
</feature>
<comment type="caution">
    <text evidence="2">The sequence shown here is derived from an EMBL/GenBank/DDBJ whole genome shotgun (WGS) entry which is preliminary data.</text>
</comment>
<sequence>MNLTAARPSPSCPRLSARPSVRPGCCPALTCRSDLYMFRCAVPHVDATGCSNADGGEGVGNESEI</sequence>
<evidence type="ECO:0000313" key="3">
    <source>
        <dbReference type="Proteomes" id="UP000314294"/>
    </source>
</evidence>
<organism evidence="2 3">
    <name type="scientific">Liparis tanakae</name>
    <name type="common">Tanaka's snailfish</name>
    <dbReference type="NCBI Taxonomy" id="230148"/>
    <lineage>
        <taxon>Eukaryota</taxon>
        <taxon>Metazoa</taxon>
        <taxon>Chordata</taxon>
        <taxon>Craniata</taxon>
        <taxon>Vertebrata</taxon>
        <taxon>Euteleostomi</taxon>
        <taxon>Actinopterygii</taxon>
        <taxon>Neopterygii</taxon>
        <taxon>Teleostei</taxon>
        <taxon>Neoteleostei</taxon>
        <taxon>Acanthomorphata</taxon>
        <taxon>Eupercaria</taxon>
        <taxon>Perciformes</taxon>
        <taxon>Cottioidei</taxon>
        <taxon>Cottales</taxon>
        <taxon>Liparidae</taxon>
        <taxon>Liparis</taxon>
    </lineage>
</organism>
<dbReference type="Proteomes" id="UP000314294">
    <property type="component" value="Unassembled WGS sequence"/>
</dbReference>
<keyword evidence="3" id="KW-1185">Reference proteome</keyword>
<proteinExistence type="predicted"/>
<reference evidence="2 3" key="1">
    <citation type="submission" date="2019-03" db="EMBL/GenBank/DDBJ databases">
        <title>First draft genome of Liparis tanakae, snailfish: a comprehensive survey of snailfish specific genes.</title>
        <authorList>
            <person name="Kim W."/>
            <person name="Song I."/>
            <person name="Jeong J.-H."/>
            <person name="Kim D."/>
            <person name="Kim S."/>
            <person name="Ryu S."/>
            <person name="Song J.Y."/>
            <person name="Lee S.K."/>
        </authorList>
    </citation>
    <scope>NUCLEOTIDE SEQUENCE [LARGE SCALE GENOMIC DNA]</scope>
    <source>
        <tissue evidence="2">Muscle</tissue>
    </source>
</reference>
<evidence type="ECO:0000313" key="2">
    <source>
        <dbReference type="EMBL" id="TNN38422.1"/>
    </source>
</evidence>
<gene>
    <name evidence="2" type="ORF">EYF80_051398</name>
</gene>
<accession>A0A4Z2FDG7</accession>
<dbReference type="EMBL" id="SRLO01001372">
    <property type="protein sequence ID" value="TNN38422.1"/>
    <property type="molecule type" value="Genomic_DNA"/>
</dbReference>
<protein>
    <submittedName>
        <fullName evidence="2">Uncharacterized protein</fullName>
    </submittedName>
</protein>